<dbReference type="STRING" id="333140.AWW68_03295"/>
<accession>A0A150XGG4</accession>
<evidence type="ECO:0000256" key="6">
    <source>
        <dbReference type="SAM" id="Phobius"/>
    </source>
</evidence>
<dbReference type="GO" id="GO:0016020">
    <property type="term" value="C:membrane"/>
    <property type="evidence" value="ECO:0007669"/>
    <property type="project" value="UniProtKB-SubCell"/>
</dbReference>
<dbReference type="SUPFAM" id="SSF50182">
    <property type="entry name" value="Sm-like ribonucleoproteins"/>
    <property type="match status" value="1"/>
</dbReference>
<proteinExistence type="inferred from homology"/>
<dbReference type="GO" id="GO:0008381">
    <property type="term" value="F:mechanosensitive monoatomic ion channel activity"/>
    <property type="evidence" value="ECO:0007669"/>
    <property type="project" value="InterPro"/>
</dbReference>
<comment type="similarity">
    <text evidence="2">Belongs to the MscS (TC 1.A.23) family.</text>
</comment>
<reference evidence="8 9" key="1">
    <citation type="submission" date="2016-01" db="EMBL/GenBank/DDBJ databases">
        <title>Genome sequencing of Roseivirga spongicola UST030701-084.</title>
        <authorList>
            <person name="Selvaratnam C."/>
            <person name="Thevarajoo S."/>
            <person name="Goh K.M."/>
            <person name="Ee R."/>
            <person name="Chan K.-G."/>
            <person name="Chong C.S."/>
        </authorList>
    </citation>
    <scope>NUCLEOTIDE SEQUENCE [LARGE SCALE GENOMIC DNA]</scope>
    <source>
        <strain evidence="8 9">UST030701-084</strain>
    </source>
</reference>
<feature type="transmembrane region" description="Helical" evidence="6">
    <location>
        <begin position="124"/>
        <end position="143"/>
    </location>
</feature>
<feature type="domain" description="Mechanosensitive ion channel MscS" evidence="7">
    <location>
        <begin position="142"/>
        <end position="208"/>
    </location>
</feature>
<evidence type="ECO:0000256" key="3">
    <source>
        <dbReference type="ARBA" id="ARBA00022692"/>
    </source>
</evidence>
<organism evidence="8 9">
    <name type="scientific">Roseivirga spongicola</name>
    <dbReference type="NCBI Taxonomy" id="333140"/>
    <lineage>
        <taxon>Bacteria</taxon>
        <taxon>Pseudomonadati</taxon>
        <taxon>Bacteroidota</taxon>
        <taxon>Cytophagia</taxon>
        <taxon>Cytophagales</taxon>
        <taxon>Roseivirgaceae</taxon>
        <taxon>Roseivirga</taxon>
    </lineage>
</organism>
<dbReference type="Pfam" id="PF00924">
    <property type="entry name" value="MS_channel_2nd"/>
    <property type="match status" value="1"/>
</dbReference>
<keyword evidence="9" id="KW-1185">Reference proteome</keyword>
<dbReference type="Gene3D" id="1.10.287.1260">
    <property type="match status" value="1"/>
</dbReference>
<dbReference type="Proteomes" id="UP000075606">
    <property type="component" value="Unassembled WGS sequence"/>
</dbReference>
<evidence type="ECO:0000259" key="7">
    <source>
        <dbReference type="Pfam" id="PF00924"/>
    </source>
</evidence>
<sequence>MVNKPKVNRPLDQTKREKRRVVYFFIKLILLIAGLFLRYKYPDAFKNLREEGNIVPTILYYLIGVLIVSSVRISLVYLYLKRRQLESDFKDNYILGINRIASILSVFVTFLAILYYFDVDPTDFLTSISIVAAAIAITFREYIVNSINGIIWMFSNQFSLKDYIKVDEFEGRIMDINLMNVVLLNDEDEIVYVPNSLMAASSVVNSSKKDFKKLSFDFEMLPETLGDIDHFEDYLIDSLKSEFKDINLENFSLKVDMIKKDAVALKLRITVDRKQKNLERPVRRFINKSILGYSNEFKVEKKTN</sequence>
<evidence type="ECO:0000313" key="8">
    <source>
        <dbReference type="EMBL" id="KYG77807.1"/>
    </source>
</evidence>
<dbReference type="InterPro" id="IPR011014">
    <property type="entry name" value="MscS_channel_TM-2"/>
</dbReference>
<gene>
    <name evidence="8" type="ORF">AWW68_03295</name>
</gene>
<dbReference type="PANTHER" id="PTHR30221">
    <property type="entry name" value="SMALL-CONDUCTANCE MECHANOSENSITIVE CHANNEL"/>
    <property type="match status" value="1"/>
</dbReference>
<feature type="transmembrane region" description="Helical" evidence="6">
    <location>
        <begin position="59"/>
        <end position="80"/>
    </location>
</feature>
<dbReference type="AlphaFoldDB" id="A0A150XGG4"/>
<dbReference type="SUPFAM" id="SSF82861">
    <property type="entry name" value="Mechanosensitive channel protein MscS (YggB), transmembrane region"/>
    <property type="match status" value="1"/>
</dbReference>
<dbReference type="InterPro" id="IPR045275">
    <property type="entry name" value="MscS_archaea/bacteria_type"/>
</dbReference>
<feature type="transmembrane region" description="Helical" evidence="6">
    <location>
        <begin position="100"/>
        <end position="118"/>
    </location>
</feature>
<evidence type="ECO:0000256" key="4">
    <source>
        <dbReference type="ARBA" id="ARBA00022989"/>
    </source>
</evidence>
<comment type="caution">
    <text evidence="8">The sequence shown here is derived from an EMBL/GenBank/DDBJ whole genome shotgun (WGS) entry which is preliminary data.</text>
</comment>
<name>A0A150XGG4_9BACT</name>
<evidence type="ECO:0000256" key="2">
    <source>
        <dbReference type="ARBA" id="ARBA00008017"/>
    </source>
</evidence>
<keyword evidence="4 6" id="KW-1133">Transmembrane helix</keyword>
<evidence type="ECO:0000313" key="9">
    <source>
        <dbReference type="Proteomes" id="UP000075606"/>
    </source>
</evidence>
<evidence type="ECO:0000256" key="5">
    <source>
        <dbReference type="ARBA" id="ARBA00023136"/>
    </source>
</evidence>
<dbReference type="InterPro" id="IPR023408">
    <property type="entry name" value="MscS_beta-dom_sf"/>
</dbReference>
<comment type="subcellular location">
    <subcellularLocation>
        <location evidence="1">Membrane</location>
        <topology evidence="1">Multi-pass membrane protein</topology>
    </subcellularLocation>
</comment>
<evidence type="ECO:0000256" key="1">
    <source>
        <dbReference type="ARBA" id="ARBA00004141"/>
    </source>
</evidence>
<keyword evidence="3 6" id="KW-0812">Transmembrane</keyword>
<feature type="transmembrane region" description="Helical" evidence="6">
    <location>
        <begin position="21"/>
        <end position="39"/>
    </location>
</feature>
<keyword evidence="5 6" id="KW-0472">Membrane</keyword>
<dbReference type="Gene3D" id="2.30.30.60">
    <property type="match status" value="1"/>
</dbReference>
<dbReference type="PANTHER" id="PTHR30221:SF1">
    <property type="entry name" value="SMALL-CONDUCTANCE MECHANOSENSITIVE CHANNEL"/>
    <property type="match status" value="1"/>
</dbReference>
<dbReference type="InterPro" id="IPR010920">
    <property type="entry name" value="LSM_dom_sf"/>
</dbReference>
<protein>
    <recommendedName>
        <fullName evidence="7">Mechanosensitive ion channel MscS domain-containing protein</fullName>
    </recommendedName>
</protein>
<dbReference type="InterPro" id="IPR006685">
    <property type="entry name" value="MscS_channel_2nd"/>
</dbReference>
<dbReference type="OrthoDB" id="1522493at2"/>
<dbReference type="EMBL" id="LRPC01000001">
    <property type="protein sequence ID" value="KYG77807.1"/>
    <property type="molecule type" value="Genomic_DNA"/>
</dbReference>
<dbReference type="RefSeq" id="WP_068216540.1">
    <property type="nucleotide sequence ID" value="NZ_CP139724.1"/>
</dbReference>